<name>A0A845BPV6_9NEIS</name>
<feature type="chain" id="PRO_5032641182" description="Chalcone isomerase domain-containing protein" evidence="1">
    <location>
        <begin position="23"/>
        <end position="175"/>
    </location>
</feature>
<protein>
    <recommendedName>
        <fullName evidence="2">Chalcone isomerase domain-containing protein</fullName>
    </recommendedName>
</protein>
<organism evidence="3 4">
    <name type="scientific">Craterilacuibacter sinensis</name>
    <dbReference type="NCBI Taxonomy" id="2686017"/>
    <lineage>
        <taxon>Bacteria</taxon>
        <taxon>Pseudomonadati</taxon>
        <taxon>Pseudomonadota</taxon>
        <taxon>Betaproteobacteria</taxon>
        <taxon>Neisseriales</taxon>
        <taxon>Neisseriaceae</taxon>
        <taxon>Craterilacuibacter</taxon>
    </lineage>
</organism>
<evidence type="ECO:0000313" key="4">
    <source>
        <dbReference type="Proteomes" id="UP000467214"/>
    </source>
</evidence>
<evidence type="ECO:0000313" key="3">
    <source>
        <dbReference type="EMBL" id="MXR36286.1"/>
    </source>
</evidence>
<keyword evidence="4" id="KW-1185">Reference proteome</keyword>
<reference evidence="3 4" key="1">
    <citation type="submission" date="2019-12" db="EMBL/GenBank/DDBJ databases">
        <title>Neisseriaceae gen. nov. sp. Genome sequencing and assembly.</title>
        <authorList>
            <person name="Liu Z."/>
            <person name="Li A."/>
        </authorList>
    </citation>
    <scope>NUCLEOTIDE SEQUENCE [LARGE SCALE GENOMIC DNA]</scope>
    <source>
        <strain evidence="3 4">B2N2-7</strain>
    </source>
</reference>
<dbReference type="RefSeq" id="WP_160795232.1">
    <property type="nucleotide sequence ID" value="NZ_WSSB01000003.1"/>
</dbReference>
<gene>
    <name evidence="3" type="ORF">GQF02_04770</name>
</gene>
<dbReference type="InterPro" id="IPR016087">
    <property type="entry name" value="Chalcone_isomerase"/>
</dbReference>
<accession>A0A845BPV6</accession>
<proteinExistence type="predicted"/>
<feature type="domain" description="Chalcone isomerase" evidence="2">
    <location>
        <begin position="22"/>
        <end position="171"/>
    </location>
</feature>
<evidence type="ECO:0000256" key="1">
    <source>
        <dbReference type="SAM" id="SignalP"/>
    </source>
</evidence>
<evidence type="ECO:0000259" key="2">
    <source>
        <dbReference type="Pfam" id="PF16036"/>
    </source>
</evidence>
<dbReference type="InterPro" id="IPR016088">
    <property type="entry name" value="Chalcone_isomerase_3-sand"/>
</dbReference>
<keyword evidence="1" id="KW-0732">Signal</keyword>
<dbReference type="Proteomes" id="UP000467214">
    <property type="component" value="Unassembled WGS sequence"/>
</dbReference>
<dbReference type="EMBL" id="WSSB01000003">
    <property type="protein sequence ID" value="MXR36286.1"/>
    <property type="molecule type" value="Genomic_DNA"/>
</dbReference>
<dbReference type="Pfam" id="PF16036">
    <property type="entry name" value="Chalcone_3"/>
    <property type="match status" value="1"/>
</dbReference>
<comment type="caution">
    <text evidence="3">The sequence shown here is derived from an EMBL/GenBank/DDBJ whole genome shotgun (WGS) entry which is preliminary data.</text>
</comment>
<dbReference type="Gene3D" id="3.50.70.10">
    <property type="match status" value="1"/>
</dbReference>
<sequence>MSASLKFIVLSALCLATTLAQALPASVTQALPELEARGSGNMRWFGLRLYQATLYTPGGREFAWQAPFALEIRYARAFSTDELAASSRDEMARLGTPKAELPQVFSTLRRVFPSVTEGDVIVGAQDANGHTRFWHNGRETGQITDPGFGRRFFSIWLSPQTREPALRSALLAKAR</sequence>
<dbReference type="AlphaFoldDB" id="A0A845BPV6"/>
<feature type="signal peptide" evidence="1">
    <location>
        <begin position="1"/>
        <end position="22"/>
    </location>
</feature>